<dbReference type="Pfam" id="PF18962">
    <property type="entry name" value="Por_Secre_tail"/>
    <property type="match status" value="1"/>
</dbReference>
<dbReference type="NCBIfam" id="TIGR04183">
    <property type="entry name" value="Por_Secre_tail"/>
    <property type="match status" value="1"/>
</dbReference>
<protein>
    <submittedName>
        <fullName evidence="3">T9SS type A sorting domain-containing protein</fullName>
    </submittedName>
</protein>
<evidence type="ECO:0000259" key="2">
    <source>
        <dbReference type="Pfam" id="PF18962"/>
    </source>
</evidence>
<evidence type="ECO:0000313" key="4">
    <source>
        <dbReference type="Proteomes" id="UP001138686"/>
    </source>
</evidence>
<comment type="caution">
    <text evidence="3">The sequence shown here is derived from an EMBL/GenBank/DDBJ whole genome shotgun (WGS) entry which is preliminary data.</text>
</comment>
<dbReference type="RefSeq" id="WP_219053276.1">
    <property type="nucleotide sequence ID" value="NZ_JAHWDP010000005.1"/>
</dbReference>
<keyword evidence="4" id="KW-1185">Reference proteome</keyword>
<dbReference type="Proteomes" id="UP001138686">
    <property type="component" value="Unassembled WGS sequence"/>
</dbReference>
<dbReference type="EMBL" id="JAHWDP010000005">
    <property type="protein sequence ID" value="MBW2938748.1"/>
    <property type="molecule type" value="Genomic_DNA"/>
</dbReference>
<sequence length="292" mass="31835">MESYTAGQPIYQDWWTDWGCGGTCAILSSADQAYDGAQSGYVSDDNAMDAVLDLGNKIFGEWGLDFWMYVPAGKEAYMNFQGTVPIGSGTFPVGNIFFNEASGDPGNGYVDFGTGDTSVHRTFSYPEGEWFRVTTNFDFTSGAGSSTFHMYINGGTPFVEEGHPFASWDGTAWDYSDTQSLGGVDFYSISTNNQYYVDAFTYQDSFIDPNASVSDFAAKGFSAYPNPVSDKLNIQAKERINSVVIYNVLGQQVYNAKVDALSSTIDMSRMASGAYFVNVNINGTEGTVKVIK</sequence>
<keyword evidence="1" id="KW-0732">Signal</keyword>
<dbReference type="InterPro" id="IPR026444">
    <property type="entry name" value="Secre_tail"/>
</dbReference>
<evidence type="ECO:0000313" key="3">
    <source>
        <dbReference type="EMBL" id="MBW2938748.1"/>
    </source>
</evidence>
<name>A0A9X1JY15_9FLAO</name>
<accession>A0A9X1JY15</accession>
<reference evidence="3" key="1">
    <citation type="submission" date="2021-07" db="EMBL/GenBank/DDBJ databases">
        <title>Aureisphaera sp. CAU 1614 isolated from sea sediment.</title>
        <authorList>
            <person name="Kim W."/>
        </authorList>
    </citation>
    <scope>NUCLEOTIDE SEQUENCE</scope>
    <source>
        <strain evidence="3">CAU 1614</strain>
    </source>
</reference>
<organism evidence="3 4">
    <name type="scientific">Halomarinibacterium sedimenti</name>
    <dbReference type="NCBI Taxonomy" id="2857106"/>
    <lineage>
        <taxon>Bacteria</taxon>
        <taxon>Pseudomonadati</taxon>
        <taxon>Bacteroidota</taxon>
        <taxon>Flavobacteriia</taxon>
        <taxon>Flavobacteriales</taxon>
        <taxon>Flavobacteriaceae</taxon>
        <taxon>Halomarinibacterium</taxon>
    </lineage>
</organism>
<evidence type="ECO:0000256" key="1">
    <source>
        <dbReference type="ARBA" id="ARBA00022729"/>
    </source>
</evidence>
<gene>
    <name evidence="3" type="ORF">KXJ69_11555</name>
</gene>
<feature type="domain" description="Secretion system C-terminal sorting" evidence="2">
    <location>
        <begin position="224"/>
        <end position="291"/>
    </location>
</feature>
<proteinExistence type="predicted"/>
<dbReference type="AlphaFoldDB" id="A0A9X1JY15"/>